<protein>
    <submittedName>
        <fullName evidence="4">Acetyltransferase, GNAT family</fullName>
    </submittedName>
</protein>
<keyword evidence="1 4" id="KW-0808">Transferase</keyword>
<dbReference type="CDD" id="cd04301">
    <property type="entry name" value="NAT_SF"/>
    <property type="match status" value="1"/>
</dbReference>
<reference evidence="4 5" key="1">
    <citation type="submission" date="2016-11" db="EMBL/GenBank/DDBJ databases">
        <authorList>
            <person name="Jaros S."/>
            <person name="Januszkiewicz K."/>
            <person name="Wedrychowicz H."/>
        </authorList>
    </citation>
    <scope>NUCLEOTIDE SEQUENCE [LARGE SCALE GENOMIC DNA]</scope>
    <source>
        <strain evidence="4 5">DSM 100565</strain>
    </source>
</reference>
<keyword evidence="5" id="KW-1185">Reference proteome</keyword>
<dbReference type="RefSeq" id="WP_073326310.1">
    <property type="nucleotide sequence ID" value="NZ_FQYO01000001.1"/>
</dbReference>
<dbReference type="Pfam" id="PF13508">
    <property type="entry name" value="Acetyltransf_7"/>
    <property type="match status" value="1"/>
</dbReference>
<accession>A0A1M6AST5</accession>
<feature type="domain" description="N-acetyltransferase" evidence="3">
    <location>
        <begin position="11"/>
        <end position="176"/>
    </location>
</feature>
<evidence type="ECO:0000256" key="1">
    <source>
        <dbReference type="ARBA" id="ARBA00022679"/>
    </source>
</evidence>
<evidence type="ECO:0000313" key="4">
    <source>
        <dbReference type="EMBL" id="SHI39491.1"/>
    </source>
</evidence>
<dbReference type="PANTHER" id="PTHR43877">
    <property type="entry name" value="AMINOALKYLPHOSPHONATE N-ACETYLTRANSFERASE-RELATED-RELATED"/>
    <property type="match status" value="1"/>
</dbReference>
<sequence>MASPDFDAPPLTLRRASLTDLAALDDLLARAYGSQLAVDYPPSLLVTAVPLIARAQPRLLTSGSYFVVEDAEGVLRGAGGWTATLPGQDRRIMRGRGNVRHVVTDTAWTRRGIGRRIVERAMEGARKAGMTWMHCTATRTAVPFYTALGFRALRGVTVPLAPGIAFPAIEMRAELQPGP</sequence>
<dbReference type="PANTHER" id="PTHR43877:SF1">
    <property type="entry name" value="ACETYLTRANSFERASE"/>
    <property type="match status" value="1"/>
</dbReference>
<dbReference type="SUPFAM" id="SSF55729">
    <property type="entry name" value="Acyl-CoA N-acyltransferases (Nat)"/>
    <property type="match status" value="1"/>
</dbReference>
<evidence type="ECO:0000313" key="5">
    <source>
        <dbReference type="Proteomes" id="UP000184292"/>
    </source>
</evidence>
<dbReference type="Gene3D" id="3.40.630.30">
    <property type="match status" value="1"/>
</dbReference>
<dbReference type="AlphaFoldDB" id="A0A1M6AST5"/>
<keyword evidence="2" id="KW-0012">Acyltransferase</keyword>
<dbReference type="EMBL" id="FQYO01000001">
    <property type="protein sequence ID" value="SHI39491.1"/>
    <property type="molecule type" value="Genomic_DNA"/>
</dbReference>
<dbReference type="InterPro" id="IPR000182">
    <property type="entry name" value="GNAT_dom"/>
</dbReference>
<organism evidence="4 5">
    <name type="scientific">Wenxinia saemankumensis</name>
    <dbReference type="NCBI Taxonomy" id="1447782"/>
    <lineage>
        <taxon>Bacteria</taxon>
        <taxon>Pseudomonadati</taxon>
        <taxon>Pseudomonadota</taxon>
        <taxon>Alphaproteobacteria</taxon>
        <taxon>Rhodobacterales</taxon>
        <taxon>Roseobacteraceae</taxon>
        <taxon>Wenxinia</taxon>
    </lineage>
</organism>
<name>A0A1M6AST5_9RHOB</name>
<gene>
    <name evidence="4" type="ORF">SAMN05444417_0601</name>
</gene>
<dbReference type="InterPro" id="IPR016181">
    <property type="entry name" value="Acyl_CoA_acyltransferase"/>
</dbReference>
<dbReference type="OrthoDB" id="118465at2"/>
<dbReference type="InterPro" id="IPR050832">
    <property type="entry name" value="Bact_Acetyltransf"/>
</dbReference>
<dbReference type="STRING" id="1447782.SAMN05444417_0601"/>
<dbReference type="GO" id="GO:0016747">
    <property type="term" value="F:acyltransferase activity, transferring groups other than amino-acyl groups"/>
    <property type="evidence" value="ECO:0007669"/>
    <property type="project" value="InterPro"/>
</dbReference>
<dbReference type="PROSITE" id="PS51186">
    <property type="entry name" value="GNAT"/>
    <property type="match status" value="1"/>
</dbReference>
<evidence type="ECO:0000259" key="3">
    <source>
        <dbReference type="PROSITE" id="PS51186"/>
    </source>
</evidence>
<evidence type="ECO:0000256" key="2">
    <source>
        <dbReference type="ARBA" id="ARBA00023315"/>
    </source>
</evidence>
<proteinExistence type="predicted"/>
<dbReference type="Proteomes" id="UP000184292">
    <property type="component" value="Unassembled WGS sequence"/>
</dbReference>